<dbReference type="Proteomes" id="UP000182987">
    <property type="component" value="Chromosome"/>
</dbReference>
<feature type="region of interest" description="Disordered" evidence="1">
    <location>
        <begin position="198"/>
        <end position="218"/>
    </location>
</feature>
<dbReference type="RefSeq" id="WP_046966816.1">
    <property type="nucleotide sequence ID" value="NZ_CP017480.1"/>
</dbReference>
<protein>
    <submittedName>
        <fullName evidence="2">Uncharacterized protein</fullName>
    </submittedName>
</protein>
<dbReference type="OrthoDB" id="5959897at2"/>
<reference evidence="3" key="1">
    <citation type="submission" date="2016-09" db="EMBL/GenBank/DDBJ databases">
        <authorList>
            <person name="Lysoe E."/>
        </authorList>
    </citation>
    <scope>NUCLEOTIDE SEQUENCE [LARGE SCALE GENOMIC DNA]</scope>
    <source>
        <strain evidence="3">LJ96T</strain>
    </source>
</reference>
<name>A0A0G9HFH9_9GAMM</name>
<dbReference type="PATRIC" id="fig|1440763.5.peg.893"/>
<dbReference type="KEGG" id="lrz:BJI69_16290"/>
<dbReference type="STRING" id="1440763.BJI69_16290"/>
<evidence type="ECO:0000313" key="2">
    <source>
        <dbReference type="EMBL" id="APG05305.1"/>
    </source>
</evidence>
<proteinExistence type="predicted"/>
<feature type="compositionally biased region" description="Pro residues" evidence="1">
    <location>
        <begin position="199"/>
        <end position="217"/>
    </location>
</feature>
<accession>A0A0G9HFH9</accession>
<gene>
    <name evidence="2" type="ORF">BJI69_16290</name>
</gene>
<feature type="region of interest" description="Disordered" evidence="1">
    <location>
        <begin position="236"/>
        <end position="281"/>
    </location>
</feature>
<keyword evidence="3" id="KW-1185">Reference proteome</keyword>
<sequence>MTQITPPPIDDDLPDERELAALYARLPKTEPDASLDAAVLAAATRAMPVKRRPRWPVAVASAAVLVLAVGVAWQVRELPPPATSTIPMAATPATVKSPTTDSLDGRAAESIAAEAAPTGELSKPRDAGAQASRAGAAAMNAGAASARVGADSSAIPAQRAASHRAVSPAATTHVRLNVSAPPSVTEPVAAPVALAPAAPAAPPEPYAPPAPPAPPAPAAAAEAEAAIVSAAPVPAPAPQRLDATAPAPSSLPQHDDKAAPAPSGMLMRKTVPTALGPDDRVGEIRRLLDRGDRAQALRELTDLRRRYPDYDLPQDLRDLNP</sequence>
<dbReference type="EMBL" id="CP017480">
    <property type="protein sequence ID" value="APG05305.1"/>
    <property type="molecule type" value="Genomic_DNA"/>
</dbReference>
<dbReference type="AlphaFoldDB" id="A0A0G9HFH9"/>
<feature type="region of interest" description="Disordered" evidence="1">
    <location>
        <begin position="113"/>
        <end position="134"/>
    </location>
</feature>
<evidence type="ECO:0000256" key="1">
    <source>
        <dbReference type="SAM" id="MobiDB-lite"/>
    </source>
</evidence>
<evidence type="ECO:0000313" key="3">
    <source>
        <dbReference type="Proteomes" id="UP000182987"/>
    </source>
</evidence>
<organism evidence="2 3">
    <name type="scientific">Luteibacter rhizovicinus DSM 16549</name>
    <dbReference type="NCBI Taxonomy" id="1440763"/>
    <lineage>
        <taxon>Bacteria</taxon>
        <taxon>Pseudomonadati</taxon>
        <taxon>Pseudomonadota</taxon>
        <taxon>Gammaproteobacteria</taxon>
        <taxon>Lysobacterales</taxon>
        <taxon>Rhodanobacteraceae</taxon>
        <taxon>Luteibacter</taxon>
    </lineage>
</organism>